<evidence type="ECO:0000256" key="1">
    <source>
        <dbReference type="SAM" id="MobiDB-lite"/>
    </source>
</evidence>
<keyword evidence="3" id="KW-1185">Reference proteome</keyword>
<name>A0A6S7FSE1_PARCT</name>
<evidence type="ECO:0000313" key="2">
    <source>
        <dbReference type="EMBL" id="CAB3979522.1"/>
    </source>
</evidence>
<reference evidence="2" key="1">
    <citation type="submission" date="2020-04" db="EMBL/GenBank/DDBJ databases">
        <authorList>
            <person name="Alioto T."/>
            <person name="Alioto T."/>
            <person name="Gomez Garrido J."/>
        </authorList>
    </citation>
    <scope>NUCLEOTIDE SEQUENCE</scope>
    <source>
        <strain evidence="2">A484AB</strain>
    </source>
</reference>
<evidence type="ECO:0000313" key="3">
    <source>
        <dbReference type="Proteomes" id="UP001152795"/>
    </source>
</evidence>
<feature type="region of interest" description="Disordered" evidence="1">
    <location>
        <begin position="83"/>
        <end position="114"/>
    </location>
</feature>
<dbReference type="EMBL" id="CACRXK020000205">
    <property type="protein sequence ID" value="CAB3979522.1"/>
    <property type="molecule type" value="Genomic_DNA"/>
</dbReference>
<comment type="caution">
    <text evidence="2">The sequence shown here is derived from an EMBL/GenBank/DDBJ whole genome shotgun (WGS) entry which is preliminary data.</text>
</comment>
<gene>
    <name evidence="2" type="ORF">PACLA_8A085631</name>
</gene>
<protein>
    <submittedName>
        <fullName evidence="2">Uncharacterized protein</fullName>
    </submittedName>
</protein>
<proteinExistence type="predicted"/>
<sequence length="114" mass="12926">MPPTINENENSFDSLQDNINYQTNQVQPGETSQIAVILDKPIQQLQVPNINQTEASGHETSSQLEQIRHVQPDDTIVDMTQLSQHEPSSQIMQNNLSQMDMEEPLPLQDNDFPN</sequence>
<feature type="compositionally biased region" description="Polar residues" evidence="1">
    <location>
        <begin position="83"/>
        <end position="98"/>
    </location>
</feature>
<accession>A0A6S7FSE1</accession>
<dbReference type="AlphaFoldDB" id="A0A6S7FSE1"/>
<organism evidence="2 3">
    <name type="scientific">Paramuricea clavata</name>
    <name type="common">Red gorgonian</name>
    <name type="synonym">Violescent sea-whip</name>
    <dbReference type="NCBI Taxonomy" id="317549"/>
    <lineage>
        <taxon>Eukaryota</taxon>
        <taxon>Metazoa</taxon>
        <taxon>Cnidaria</taxon>
        <taxon>Anthozoa</taxon>
        <taxon>Octocorallia</taxon>
        <taxon>Malacalcyonacea</taxon>
        <taxon>Plexauridae</taxon>
        <taxon>Paramuricea</taxon>
    </lineage>
</organism>
<dbReference type="Proteomes" id="UP001152795">
    <property type="component" value="Unassembled WGS sequence"/>
</dbReference>